<dbReference type="Gene3D" id="3.40.250.10">
    <property type="entry name" value="Rhodanese-like domain"/>
    <property type="match status" value="1"/>
</dbReference>
<dbReference type="InterPro" id="IPR050229">
    <property type="entry name" value="GlpE_sulfurtransferase"/>
</dbReference>
<dbReference type="SUPFAM" id="SSF52821">
    <property type="entry name" value="Rhodanese/Cell cycle control phosphatase"/>
    <property type="match status" value="1"/>
</dbReference>
<protein>
    <submittedName>
        <fullName evidence="2">Sulfurtransferase</fullName>
    </submittedName>
</protein>
<dbReference type="EMBL" id="BMYX01000006">
    <property type="protein sequence ID" value="GGY12481.1"/>
    <property type="molecule type" value="Genomic_DNA"/>
</dbReference>
<dbReference type="RefSeq" id="WP_189532787.1">
    <property type="nucleotide sequence ID" value="NZ_BMYX01000006.1"/>
</dbReference>
<accession>A0A918P1L3</accession>
<gene>
    <name evidence="2" type="ORF">GCM10011289_14580</name>
</gene>
<organism evidence="2 3">
    <name type="scientific">Paludibacterium paludis</name>
    <dbReference type="NCBI Taxonomy" id="1225769"/>
    <lineage>
        <taxon>Bacteria</taxon>
        <taxon>Pseudomonadati</taxon>
        <taxon>Pseudomonadota</taxon>
        <taxon>Betaproteobacteria</taxon>
        <taxon>Neisseriales</taxon>
        <taxon>Chromobacteriaceae</taxon>
        <taxon>Paludibacterium</taxon>
    </lineage>
</organism>
<evidence type="ECO:0000313" key="2">
    <source>
        <dbReference type="EMBL" id="GGY12481.1"/>
    </source>
</evidence>
<dbReference type="PROSITE" id="PS50206">
    <property type="entry name" value="RHODANESE_3"/>
    <property type="match status" value="1"/>
</dbReference>
<dbReference type="PANTHER" id="PTHR43031">
    <property type="entry name" value="FAD-DEPENDENT OXIDOREDUCTASE"/>
    <property type="match status" value="1"/>
</dbReference>
<proteinExistence type="predicted"/>
<sequence>MVREVTARELSEQLSGPGAAPLLVDVRETWEWQIAHIDGALHMPMNLVPLRMAELPDERPLVIVCHHGVRSYQVARYLIDAGFDDVASLRGGIEAWACDVDPSLAHY</sequence>
<dbReference type="InterPro" id="IPR001763">
    <property type="entry name" value="Rhodanese-like_dom"/>
</dbReference>
<dbReference type="Proteomes" id="UP000645257">
    <property type="component" value="Unassembled WGS sequence"/>
</dbReference>
<dbReference type="PANTHER" id="PTHR43031:SF17">
    <property type="entry name" value="SULFURTRANSFERASE YTWF-RELATED"/>
    <property type="match status" value="1"/>
</dbReference>
<feature type="domain" description="Rhodanese" evidence="1">
    <location>
        <begin position="17"/>
        <end position="105"/>
    </location>
</feature>
<dbReference type="InterPro" id="IPR036873">
    <property type="entry name" value="Rhodanese-like_dom_sf"/>
</dbReference>
<dbReference type="AlphaFoldDB" id="A0A918P1L3"/>
<name>A0A918P1L3_9NEIS</name>
<reference evidence="2" key="2">
    <citation type="submission" date="2020-09" db="EMBL/GenBank/DDBJ databases">
        <authorList>
            <person name="Sun Q."/>
            <person name="Kim S."/>
        </authorList>
    </citation>
    <scope>NUCLEOTIDE SEQUENCE</scope>
    <source>
        <strain evidence="2">KCTC 32182</strain>
    </source>
</reference>
<dbReference type="SMART" id="SM00450">
    <property type="entry name" value="RHOD"/>
    <property type="match status" value="1"/>
</dbReference>
<reference evidence="2" key="1">
    <citation type="journal article" date="2014" name="Int. J. Syst. Evol. Microbiol.">
        <title>Complete genome sequence of Corynebacterium casei LMG S-19264T (=DSM 44701T), isolated from a smear-ripened cheese.</title>
        <authorList>
            <consortium name="US DOE Joint Genome Institute (JGI-PGF)"/>
            <person name="Walter F."/>
            <person name="Albersmeier A."/>
            <person name="Kalinowski J."/>
            <person name="Ruckert C."/>
        </authorList>
    </citation>
    <scope>NUCLEOTIDE SEQUENCE</scope>
    <source>
        <strain evidence="2">KCTC 32182</strain>
    </source>
</reference>
<keyword evidence="3" id="KW-1185">Reference proteome</keyword>
<comment type="caution">
    <text evidence="2">The sequence shown here is derived from an EMBL/GenBank/DDBJ whole genome shotgun (WGS) entry which is preliminary data.</text>
</comment>
<evidence type="ECO:0000313" key="3">
    <source>
        <dbReference type="Proteomes" id="UP000645257"/>
    </source>
</evidence>
<evidence type="ECO:0000259" key="1">
    <source>
        <dbReference type="PROSITE" id="PS50206"/>
    </source>
</evidence>
<dbReference type="Pfam" id="PF00581">
    <property type="entry name" value="Rhodanese"/>
    <property type="match status" value="1"/>
</dbReference>